<dbReference type="PRINTS" id="PR00081">
    <property type="entry name" value="GDHRDH"/>
</dbReference>
<organism evidence="1 2">
    <name type="scientific">Mycoplana ramosa</name>
    <name type="common">Mycoplana bullata</name>
    <dbReference type="NCBI Taxonomy" id="40837"/>
    <lineage>
        <taxon>Bacteria</taxon>
        <taxon>Pseudomonadati</taxon>
        <taxon>Pseudomonadota</taxon>
        <taxon>Alphaproteobacteria</taxon>
        <taxon>Hyphomicrobiales</taxon>
        <taxon>Rhizobiaceae</taxon>
        <taxon>Mycoplana</taxon>
    </lineage>
</organism>
<dbReference type="SUPFAM" id="SSF51735">
    <property type="entry name" value="NAD(P)-binding Rossmann-fold domains"/>
    <property type="match status" value="1"/>
</dbReference>
<dbReference type="InterPro" id="IPR051468">
    <property type="entry name" value="Fungal_SecMetab_SDRs"/>
</dbReference>
<keyword evidence="2" id="KW-1185">Reference proteome</keyword>
<protein>
    <submittedName>
        <fullName evidence="1">SDR family NAD(P)-dependent oxidoreductase</fullName>
    </submittedName>
</protein>
<dbReference type="Pfam" id="PF13561">
    <property type="entry name" value="adh_short_C2"/>
    <property type="match status" value="1"/>
</dbReference>
<dbReference type="EMBL" id="JBHTNF010000019">
    <property type="protein sequence ID" value="MFD1330181.1"/>
    <property type="molecule type" value="Genomic_DNA"/>
</dbReference>
<comment type="caution">
    <text evidence="1">The sequence shown here is derived from an EMBL/GenBank/DDBJ whole genome shotgun (WGS) entry which is preliminary data.</text>
</comment>
<evidence type="ECO:0000313" key="2">
    <source>
        <dbReference type="Proteomes" id="UP001597173"/>
    </source>
</evidence>
<reference evidence="2" key="1">
    <citation type="journal article" date="2019" name="Int. J. Syst. Evol. Microbiol.">
        <title>The Global Catalogue of Microorganisms (GCM) 10K type strain sequencing project: providing services to taxonomists for standard genome sequencing and annotation.</title>
        <authorList>
            <consortium name="The Broad Institute Genomics Platform"/>
            <consortium name="The Broad Institute Genome Sequencing Center for Infectious Disease"/>
            <person name="Wu L."/>
            <person name="Ma J."/>
        </authorList>
    </citation>
    <scope>NUCLEOTIDE SEQUENCE [LARGE SCALE GENOMIC DNA]</scope>
    <source>
        <strain evidence="2">CCUG 55609</strain>
    </source>
</reference>
<dbReference type="PANTHER" id="PTHR43544">
    <property type="entry name" value="SHORT-CHAIN DEHYDROGENASE/REDUCTASE"/>
    <property type="match status" value="1"/>
</dbReference>
<dbReference type="InterPro" id="IPR002347">
    <property type="entry name" value="SDR_fam"/>
</dbReference>
<name>A0ABW3Z253_MYCRA</name>
<proteinExistence type="predicted"/>
<evidence type="ECO:0000313" key="1">
    <source>
        <dbReference type="EMBL" id="MFD1330181.1"/>
    </source>
</evidence>
<dbReference type="RefSeq" id="WP_374841056.1">
    <property type="nucleotide sequence ID" value="NZ_JBHEEW010000018.1"/>
</dbReference>
<dbReference type="Gene3D" id="3.40.50.720">
    <property type="entry name" value="NAD(P)-binding Rossmann-like Domain"/>
    <property type="match status" value="1"/>
</dbReference>
<dbReference type="PANTHER" id="PTHR43544:SF12">
    <property type="entry name" value="NAD(P)-BINDING ROSSMANN-FOLD SUPERFAMILY PROTEIN"/>
    <property type="match status" value="1"/>
</dbReference>
<dbReference type="InterPro" id="IPR036291">
    <property type="entry name" value="NAD(P)-bd_dom_sf"/>
</dbReference>
<gene>
    <name evidence="1" type="ORF">ACFQ33_20030</name>
</gene>
<dbReference type="Proteomes" id="UP001597173">
    <property type="component" value="Unassembled WGS sequence"/>
</dbReference>
<accession>A0ABW3Z253</accession>
<sequence>MTETLMQSLSVGYSALVIGASGGIGNAVSRQLEADIGCARVACLSRRNDGFEVTSEDSVRTAADRFASDSFDLIFCATGALTLNGVGPEKSLRQISRNTMMQQFAVNAVGPALILKHFVPLLSKKKRVIFALLSARVGSIGDNMLGGWISYRSSKAALNQIVRTAAIEVARTNPSSLIVAVHPGTVETELSAPFSAGHRRFQPDDAARRILRTLDGLAPDRTDGFFAYDGTSIAW</sequence>